<dbReference type="RefSeq" id="WP_014611666.1">
    <property type="nucleotide sequence ID" value="NZ_CP091834.1"/>
</dbReference>
<keyword evidence="1" id="KW-0812">Transmembrane</keyword>
<comment type="caution">
    <text evidence="2">The sequence shown here is derived from an EMBL/GenBank/DDBJ whole genome shotgun (WGS) entry which is preliminary data.</text>
</comment>
<protein>
    <submittedName>
        <fullName evidence="2">Conjugal transfer protein TraG N-terminal domain-containing protein</fullName>
    </submittedName>
</protein>
<accession>A0AAE4TI32</accession>
<evidence type="ECO:0000256" key="1">
    <source>
        <dbReference type="SAM" id="Phobius"/>
    </source>
</evidence>
<gene>
    <name evidence="2" type="ORF">QM089_23205</name>
</gene>
<evidence type="ECO:0000313" key="2">
    <source>
        <dbReference type="EMBL" id="MDV5393101.1"/>
    </source>
</evidence>
<dbReference type="Proteomes" id="UP001187859">
    <property type="component" value="Unassembled WGS sequence"/>
</dbReference>
<feature type="transmembrane region" description="Helical" evidence="1">
    <location>
        <begin position="377"/>
        <end position="399"/>
    </location>
</feature>
<proteinExistence type="predicted"/>
<keyword evidence="1" id="KW-0472">Membrane</keyword>
<sequence length="530" mass="56750">MIVNELAEIVLIPFSSMIAEGIWEVIEETKLYLIPFILIAWASANEARSAGDEAGAPAIQVFRKIEARYIAMFIVMIFAGKPVSFQQSTNDIGYKTFSCTKDGIGITTLSESSVKEIANSTVGVFRTTLWSGLVNIFSTGVTNASIASIPCKTGSYRKALSNVAVAESESAAVTDLIKIYDESCYKKAVDRLSKFTLLNPNTRDKYTDLSFNGFAVQQMFPGISASGMNSALTMEVTKDIYPITSSDTGTGFVTTKYVKECSVVGEHIEKQLRHDVQSGASAASFLRISSSDNLTEAELTKYTNIIYDNTVRNSASWWSNMFSSSGNDTIAAEVASKEADEGYLAPLLSSLRNVVGGAAMTLGAAFESVKIIQYQQALPIIVAAIKTALIAAIPIMLLLSGFNGRVLLTITIGYFALEYSKFFLELGITLDETVTALILGMGDLNNINNPTEVIQASGLLLYLSFAIQYSLVGAWVVFVGWLGVKMHGVFQTADGAANTGAQMSDAVIKAAVSGGKSLAGKFKSGDKDGG</sequence>
<reference evidence="2" key="1">
    <citation type="submission" date="2023-05" db="EMBL/GenBank/DDBJ databases">
        <title>Colonisation of extended spectrum b-lactamase- and carbapenemase-producing bacteria on hospital surfaces from low- and middle-income countries.</title>
        <authorList>
            <person name="Nieto-Rosado M."/>
            <person name="Sands K."/>
            <person name="Iregbu K."/>
            <person name="Zahra R."/>
            <person name="Mazarati J.B."/>
            <person name="Mehtar S."/>
            <person name="Barnards-Group B."/>
            <person name="Walsh T.R."/>
        </authorList>
    </citation>
    <scope>NUCLEOTIDE SEQUENCE</scope>
    <source>
        <strain evidence="2">PP-E493</strain>
    </source>
</reference>
<dbReference type="EMBL" id="JASGOQ010000003">
    <property type="protein sequence ID" value="MDV5393101.1"/>
    <property type="molecule type" value="Genomic_DNA"/>
</dbReference>
<feature type="transmembrane region" description="Helical" evidence="1">
    <location>
        <begin position="459"/>
        <end position="484"/>
    </location>
</feature>
<organism evidence="2 3">
    <name type="scientific">Shewanella xiamenensis</name>
    <dbReference type="NCBI Taxonomy" id="332186"/>
    <lineage>
        <taxon>Bacteria</taxon>
        <taxon>Pseudomonadati</taxon>
        <taxon>Pseudomonadota</taxon>
        <taxon>Gammaproteobacteria</taxon>
        <taxon>Alteromonadales</taxon>
        <taxon>Shewanellaceae</taxon>
        <taxon>Shewanella</taxon>
    </lineage>
</organism>
<name>A0AAE4TI32_9GAMM</name>
<evidence type="ECO:0000313" key="3">
    <source>
        <dbReference type="Proteomes" id="UP001187859"/>
    </source>
</evidence>
<keyword evidence="1" id="KW-1133">Transmembrane helix</keyword>
<dbReference type="AlphaFoldDB" id="A0AAE4TI32"/>